<proteinExistence type="predicted"/>
<dbReference type="Pfam" id="PF07485">
    <property type="entry name" value="DUF1529"/>
    <property type="match status" value="1"/>
</dbReference>
<dbReference type="KEGG" id="bvq:FHE72_16870"/>
<evidence type="ECO:0000313" key="1">
    <source>
        <dbReference type="EMBL" id="QHE62505.1"/>
    </source>
</evidence>
<reference evidence="1 2" key="1">
    <citation type="submission" date="2019-06" db="EMBL/GenBank/DDBJ databases">
        <title>An operon consisting of a P-type ATPase gene and a transcriptional regular gene given the different cadmium resistance in Bacillus vietamensis 151-6 and Bacillus marisflavi 151-25.</title>
        <authorList>
            <person name="Yu X."/>
        </authorList>
    </citation>
    <scope>NUCLEOTIDE SEQUENCE [LARGE SCALE GENOMIC DNA]</scope>
    <source>
        <strain evidence="1 2">151-6</strain>
    </source>
</reference>
<dbReference type="Proteomes" id="UP000465062">
    <property type="component" value="Chromosome"/>
</dbReference>
<organism evidence="1 2">
    <name type="scientific">Rossellomorea vietnamensis</name>
    <dbReference type="NCBI Taxonomy" id="218284"/>
    <lineage>
        <taxon>Bacteria</taxon>
        <taxon>Bacillati</taxon>
        <taxon>Bacillota</taxon>
        <taxon>Bacilli</taxon>
        <taxon>Bacillales</taxon>
        <taxon>Bacillaceae</taxon>
        <taxon>Rossellomorea</taxon>
    </lineage>
</organism>
<dbReference type="InterPro" id="IPR011094">
    <property type="entry name" value="Uncharacterised_LppY/LpqO"/>
</dbReference>
<sequence length="130" mass="14633">MNNVHELCTEFGKILNGKAKLKNGVCSVSIDRNLYVTIQGRLSRGELKAGFSFESLDQEGRALNLGEVVLLEEEIQSFSKMLIQRGLIVSALHNHWLFTHPDIMYIHFQSVEPPLQFAHKAAEALSVLKK</sequence>
<name>A0A6I6UI09_9BACI</name>
<gene>
    <name evidence="1" type="ORF">FHE72_16870</name>
</gene>
<dbReference type="RefSeq" id="WP_159362412.1">
    <property type="nucleotide sequence ID" value="NZ_CP047394.1"/>
</dbReference>
<dbReference type="AlphaFoldDB" id="A0A6I6UI09"/>
<dbReference type="EMBL" id="CP047394">
    <property type="protein sequence ID" value="QHE62505.1"/>
    <property type="molecule type" value="Genomic_DNA"/>
</dbReference>
<evidence type="ECO:0000313" key="2">
    <source>
        <dbReference type="Proteomes" id="UP000465062"/>
    </source>
</evidence>
<protein>
    <submittedName>
        <fullName evidence="1">DUF1259 domain-containing protein</fullName>
    </submittedName>
</protein>
<accession>A0A6I6UI09</accession>